<dbReference type="Pfam" id="PF00512">
    <property type="entry name" value="HisKA"/>
    <property type="match status" value="1"/>
</dbReference>
<dbReference type="InterPro" id="IPR003661">
    <property type="entry name" value="HisK_dim/P_dom"/>
</dbReference>
<dbReference type="GO" id="GO:0000155">
    <property type="term" value="F:phosphorelay sensor kinase activity"/>
    <property type="evidence" value="ECO:0007669"/>
    <property type="project" value="InterPro"/>
</dbReference>
<keyword evidence="5" id="KW-0418">Kinase</keyword>
<feature type="domain" description="PAS" evidence="7">
    <location>
        <begin position="13"/>
        <end position="53"/>
    </location>
</feature>
<evidence type="ECO:0000259" key="6">
    <source>
        <dbReference type="PROSITE" id="PS50109"/>
    </source>
</evidence>
<dbReference type="InterPro" id="IPR036097">
    <property type="entry name" value="HisK_dim/P_sf"/>
</dbReference>
<dbReference type="PANTHER" id="PTHR43304">
    <property type="entry name" value="PHYTOCHROME-LIKE PROTEIN CPH1"/>
    <property type="match status" value="1"/>
</dbReference>
<feature type="domain" description="PAC" evidence="8">
    <location>
        <begin position="91"/>
        <end position="143"/>
    </location>
</feature>
<dbReference type="SMART" id="SM00091">
    <property type="entry name" value="PAS"/>
    <property type="match status" value="2"/>
</dbReference>
<dbReference type="InterPro" id="IPR000014">
    <property type="entry name" value="PAS"/>
</dbReference>
<dbReference type="InterPro" id="IPR004358">
    <property type="entry name" value="Sig_transdc_His_kin-like_C"/>
</dbReference>
<dbReference type="PROSITE" id="PS50112">
    <property type="entry name" value="PAS"/>
    <property type="match status" value="2"/>
</dbReference>
<evidence type="ECO:0000256" key="4">
    <source>
        <dbReference type="ARBA" id="ARBA00022679"/>
    </source>
</evidence>
<dbReference type="InterPro" id="IPR005467">
    <property type="entry name" value="His_kinase_dom"/>
</dbReference>
<feature type="domain" description="Histidine kinase" evidence="6">
    <location>
        <begin position="311"/>
        <end position="531"/>
    </location>
</feature>
<dbReference type="Gene3D" id="3.30.450.20">
    <property type="entry name" value="PAS domain"/>
    <property type="match status" value="2"/>
</dbReference>
<organism evidence="9 10">
    <name type="scientific">Flavobacterium cupreum</name>
    <dbReference type="NCBI Taxonomy" id="2133766"/>
    <lineage>
        <taxon>Bacteria</taxon>
        <taxon>Pseudomonadati</taxon>
        <taxon>Bacteroidota</taxon>
        <taxon>Flavobacteriia</taxon>
        <taxon>Flavobacteriales</taxon>
        <taxon>Flavobacteriaceae</taxon>
        <taxon>Flavobacterium</taxon>
    </lineage>
</organism>
<sequence>MAIMNTLNSSETEYYNHNQLLESLPTAVYACDSKGIITFFNQAATLLWGQQPERGIAMWCGSWKVYRRNGTLLTIEEYPMTLALKEGRAVKGEEIVIEKPNGDRVYVLPHSNPIFNSAGEITGAITMLVDISDKSKHEKQLTDTKEIYKDLLEEKVIERTLTLQKSEDRYHKMVEEVEDYAILLLDPDGNVQNWNLGAQKIKGYTEEEIIGKNFSLFYLIEDRERQLPQTLIQRAASEGKAMHEGWRLKKNGEKFWGFVVLTALHDDDNNIIGFSKVTRDLTERKQLEDQLRENAINIEFRNKQLEEYAHIASHDLQEPLRKIRIFAEMLSHKIKDEDALRDIKKIESSATRMTMLIKDVLAYSEIAQGHQMFVPTDMNEILKNVQEDCELWILEKNISIVHDDLPVINAVSIQMHQLFSNFMTNALKYSNIGGTISILCSTSYTEEEKKQFHLKEGTTYLKLIFRDNGIGFDAKYSDQVFKLFQRLNSTQSGTGIGLALCKKIIENHSGSITVHSEVGVGTEFTVYLPFS</sequence>
<evidence type="ECO:0000259" key="8">
    <source>
        <dbReference type="PROSITE" id="PS50113"/>
    </source>
</evidence>
<name>A0A434A5D9_9FLAO</name>
<keyword evidence="3" id="KW-0597">Phosphoprotein</keyword>
<feature type="domain" description="PAS" evidence="7">
    <location>
        <begin position="166"/>
        <end position="239"/>
    </location>
</feature>
<dbReference type="SUPFAM" id="SSF47384">
    <property type="entry name" value="Homodimeric domain of signal transducing histidine kinase"/>
    <property type="match status" value="1"/>
</dbReference>
<dbReference type="OrthoDB" id="9781208at2"/>
<evidence type="ECO:0000256" key="5">
    <source>
        <dbReference type="ARBA" id="ARBA00022777"/>
    </source>
</evidence>
<dbReference type="InterPro" id="IPR035965">
    <property type="entry name" value="PAS-like_dom_sf"/>
</dbReference>
<gene>
    <name evidence="9" type="ORF">D0817_15315</name>
</gene>
<dbReference type="InterPro" id="IPR000700">
    <property type="entry name" value="PAS-assoc_C"/>
</dbReference>
<dbReference type="InterPro" id="IPR003594">
    <property type="entry name" value="HATPase_dom"/>
</dbReference>
<dbReference type="EMBL" id="QWDM01000009">
    <property type="protein sequence ID" value="RUT69545.1"/>
    <property type="molecule type" value="Genomic_DNA"/>
</dbReference>
<dbReference type="InterPro" id="IPR013656">
    <property type="entry name" value="PAS_4"/>
</dbReference>
<dbReference type="NCBIfam" id="TIGR00229">
    <property type="entry name" value="sensory_box"/>
    <property type="match status" value="2"/>
</dbReference>
<dbReference type="SUPFAM" id="SSF55874">
    <property type="entry name" value="ATPase domain of HSP90 chaperone/DNA topoisomerase II/histidine kinase"/>
    <property type="match status" value="1"/>
</dbReference>
<dbReference type="InterPro" id="IPR036890">
    <property type="entry name" value="HATPase_C_sf"/>
</dbReference>
<evidence type="ECO:0000313" key="9">
    <source>
        <dbReference type="EMBL" id="RUT69545.1"/>
    </source>
</evidence>
<comment type="caution">
    <text evidence="9">The sequence shown here is derived from an EMBL/GenBank/DDBJ whole genome shotgun (WGS) entry which is preliminary data.</text>
</comment>
<evidence type="ECO:0000256" key="2">
    <source>
        <dbReference type="ARBA" id="ARBA00012438"/>
    </source>
</evidence>
<protein>
    <recommendedName>
        <fullName evidence="2">histidine kinase</fullName>
        <ecNumber evidence="2">2.7.13.3</ecNumber>
    </recommendedName>
</protein>
<dbReference type="PANTHER" id="PTHR43304:SF1">
    <property type="entry name" value="PAC DOMAIN-CONTAINING PROTEIN"/>
    <property type="match status" value="1"/>
</dbReference>
<dbReference type="CDD" id="cd00082">
    <property type="entry name" value="HisKA"/>
    <property type="match status" value="1"/>
</dbReference>
<dbReference type="PROSITE" id="PS50109">
    <property type="entry name" value="HIS_KIN"/>
    <property type="match status" value="1"/>
</dbReference>
<dbReference type="InterPro" id="IPR052162">
    <property type="entry name" value="Sensor_kinase/Photoreceptor"/>
</dbReference>
<dbReference type="PRINTS" id="PR00344">
    <property type="entry name" value="BCTRLSENSOR"/>
</dbReference>
<dbReference type="AlphaFoldDB" id="A0A434A5D9"/>
<reference evidence="10" key="1">
    <citation type="journal article" date="2019" name="Syst. Appl. Microbiol.">
        <title>Flavobacterium circumlabens sp. nov. and Flavobacterium cupreum sp. nov., two psychrotrophic species isolated from Antarctic environmental samples.</title>
        <authorList>
            <person name="Kralova S."/>
            <person name="Busse H.-J."/>
            <person name="Svec P."/>
            <person name="Maslanova I."/>
            <person name="Stankova E."/>
            <person name="Bartak M."/>
            <person name="Sedlacek I."/>
        </authorList>
    </citation>
    <scope>NUCLEOTIDE SEQUENCE [LARGE SCALE GENOMIC DNA]</scope>
    <source>
        <strain evidence="10">CCM 8825</strain>
    </source>
</reference>
<dbReference type="Pfam" id="PF08448">
    <property type="entry name" value="PAS_4"/>
    <property type="match status" value="1"/>
</dbReference>
<dbReference type="SUPFAM" id="SSF55785">
    <property type="entry name" value="PYP-like sensor domain (PAS domain)"/>
    <property type="match status" value="2"/>
</dbReference>
<dbReference type="Pfam" id="PF02518">
    <property type="entry name" value="HATPase_c"/>
    <property type="match status" value="1"/>
</dbReference>
<keyword evidence="4" id="KW-0808">Transferase</keyword>
<dbReference type="SMART" id="SM00388">
    <property type="entry name" value="HisKA"/>
    <property type="match status" value="1"/>
</dbReference>
<dbReference type="CDD" id="cd00130">
    <property type="entry name" value="PAS"/>
    <property type="match status" value="2"/>
</dbReference>
<evidence type="ECO:0000313" key="10">
    <source>
        <dbReference type="Proteomes" id="UP000288102"/>
    </source>
</evidence>
<dbReference type="PROSITE" id="PS50113">
    <property type="entry name" value="PAC"/>
    <property type="match status" value="2"/>
</dbReference>
<comment type="catalytic activity">
    <reaction evidence="1">
        <text>ATP + protein L-histidine = ADP + protein N-phospho-L-histidine.</text>
        <dbReference type="EC" id="2.7.13.3"/>
    </reaction>
</comment>
<dbReference type="Gene3D" id="1.10.287.130">
    <property type="match status" value="1"/>
</dbReference>
<evidence type="ECO:0000259" key="7">
    <source>
        <dbReference type="PROSITE" id="PS50112"/>
    </source>
</evidence>
<dbReference type="InterPro" id="IPR001610">
    <property type="entry name" value="PAC"/>
</dbReference>
<evidence type="ECO:0000256" key="3">
    <source>
        <dbReference type="ARBA" id="ARBA00022553"/>
    </source>
</evidence>
<feature type="domain" description="PAC" evidence="8">
    <location>
        <begin position="241"/>
        <end position="293"/>
    </location>
</feature>
<evidence type="ECO:0000256" key="1">
    <source>
        <dbReference type="ARBA" id="ARBA00000085"/>
    </source>
</evidence>
<dbReference type="SMART" id="SM00086">
    <property type="entry name" value="PAC"/>
    <property type="match status" value="2"/>
</dbReference>
<keyword evidence="10" id="KW-1185">Reference proteome</keyword>
<accession>A0A434A5D9</accession>
<proteinExistence type="predicted"/>
<dbReference type="EC" id="2.7.13.3" evidence="2"/>
<dbReference type="SMART" id="SM00387">
    <property type="entry name" value="HATPase_c"/>
    <property type="match status" value="1"/>
</dbReference>
<dbReference type="Gene3D" id="3.30.565.10">
    <property type="entry name" value="Histidine kinase-like ATPase, C-terminal domain"/>
    <property type="match status" value="1"/>
</dbReference>
<dbReference type="Proteomes" id="UP000288102">
    <property type="component" value="Unassembled WGS sequence"/>
</dbReference>
<dbReference type="Pfam" id="PF13426">
    <property type="entry name" value="PAS_9"/>
    <property type="match status" value="1"/>
</dbReference>